<dbReference type="InterPro" id="IPR036249">
    <property type="entry name" value="Thioredoxin-like_sf"/>
</dbReference>
<dbReference type="Gene3D" id="1.10.10.1590">
    <property type="entry name" value="NADH-quinone oxidoreductase subunit E"/>
    <property type="match status" value="1"/>
</dbReference>
<keyword evidence="10" id="KW-0560">Oxidoreductase</keyword>
<dbReference type="PANTHER" id="PTHR10371">
    <property type="entry name" value="NADH DEHYDROGENASE UBIQUINONE FLAVOPROTEIN 2, MITOCHONDRIAL"/>
    <property type="match status" value="1"/>
</dbReference>
<dbReference type="PROSITE" id="PS01099">
    <property type="entry name" value="COMPLEX1_24K"/>
    <property type="match status" value="1"/>
</dbReference>
<keyword evidence="4" id="KW-0479">Metal-binding</keyword>
<evidence type="ECO:0000256" key="4">
    <source>
        <dbReference type="ARBA" id="ARBA00022723"/>
    </source>
</evidence>
<dbReference type="PIRSF" id="PIRSF000216">
    <property type="entry name" value="NADH_DH_24kDa"/>
    <property type="match status" value="1"/>
</dbReference>
<dbReference type="NCBIfam" id="NF005722">
    <property type="entry name" value="PRK07539.1-2"/>
    <property type="match status" value="1"/>
</dbReference>
<dbReference type="SUPFAM" id="SSF52833">
    <property type="entry name" value="Thioredoxin-like"/>
    <property type="match status" value="1"/>
</dbReference>
<evidence type="ECO:0000256" key="2">
    <source>
        <dbReference type="ARBA" id="ARBA00019898"/>
    </source>
</evidence>
<sequence>MICREDQTKIDHWVQKFPEPKGAVLMALRILQDRHGWLSDESLDAVAEYLGIEKVDVYEVVSFYSMYRRQPGGKHYLKICTSLSCCLTGAYDVIAQIESQLNISLGQTTSDGQVTLQETECLGACQGAPVGIVNDVDYHEHLTPKSVDQLLETLQQEVEHE</sequence>
<evidence type="ECO:0000256" key="8">
    <source>
        <dbReference type="ARBA" id="ARBA00032788"/>
    </source>
</evidence>
<evidence type="ECO:0000256" key="1">
    <source>
        <dbReference type="ARBA" id="ARBA00010643"/>
    </source>
</evidence>
<accession>A0ABT1L470</accession>
<dbReference type="InterPro" id="IPR041921">
    <property type="entry name" value="NuoE_N"/>
</dbReference>
<protein>
    <recommendedName>
        <fullName evidence="2">NADH-quinone oxidoreductase subunit E</fullName>
    </recommendedName>
    <alternativeName>
        <fullName evidence="7">NADH dehydrogenase I subunit E</fullName>
    </alternativeName>
    <alternativeName>
        <fullName evidence="8">NDH-1 subunit E</fullName>
    </alternativeName>
</protein>
<evidence type="ECO:0000256" key="9">
    <source>
        <dbReference type="ARBA" id="ARBA00034078"/>
    </source>
</evidence>
<proteinExistence type="inferred from homology"/>
<evidence type="ECO:0000256" key="6">
    <source>
        <dbReference type="ARBA" id="ARBA00023014"/>
    </source>
</evidence>
<comment type="cofactor">
    <cofactor evidence="9">
        <name>[2Fe-2S] cluster</name>
        <dbReference type="ChEBI" id="CHEBI:190135"/>
    </cofactor>
</comment>
<dbReference type="Gene3D" id="3.40.30.10">
    <property type="entry name" value="Glutaredoxin"/>
    <property type="match status" value="1"/>
</dbReference>
<evidence type="ECO:0000256" key="7">
    <source>
        <dbReference type="ARBA" id="ARBA00031580"/>
    </source>
</evidence>
<dbReference type="InterPro" id="IPR042128">
    <property type="entry name" value="NuoE_dom"/>
</dbReference>
<comment type="caution">
    <text evidence="10">The sequence shown here is derived from an EMBL/GenBank/DDBJ whole genome shotgun (WGS) entry which is preliminary data.</text>
</comment>
<dbReference type="Proteomes" id="UP001320768">
    <property type="component" value="Unassembled WGS sequence"/>
</dbReference>
<dbReference type="NCBIfam" id="TIGR01958">
    <property type="entry name" value="nuoE_fam"/>
    <property type="match status" value="1"/>
</dbReference>
<keyword evidence="11" id="KW-1185">Reference proteome</keyword>
<reference evidence="10 11" key="1">
    <citation type="journal article" date="2022" name="Nat. Microbiol.">
        <title>The microbiome of a bacterivorous marine choanoflagellate contains a resource-demanding obligate bacterial associate.</title>
        <authorList>
            <person name="Needham D.M."/>
            <person name="Poirier C."/>
            <person name="Bachy C."/>
            <person name="George E.E."/>
            <person name="Wilken S."/>
            <person name="Yung C.C.M."/>
            <person name="Limardo A.J."/>
            <person name="Morando M."/>
            <person name="Sudek L."/>
            <person name="Malmstrom R.R."/>
            <person name="Keeling P.J."/>
            <person name="Santoro A.E."/>
            <person name="Worden A.Z."/>
        </authorList>
    </citation>
    <scope>NUCLEOTIDE SEQUENCE [LARGE SCALE GENOMIC DNA]</scope>
    <source>
        <strain evidence="10 11">Comchoano-2</strain>
    </source>
</reference>
<keyword evidence="5" id="KW-0408">Iron</keyword>
<gene>
    <name evidence="10" type="primary">nuoE</name>
    <name evidence="10" type="ORF">MKS91_01500</name>
</gene>
<dbReference type="GO" id="GO:0016491">
    <property type="term" value="F:oxidoreductase activity"/>
    <property type="evidence" value="ECO:0007669"/>
    <property type="project" value="UniProtKB-KW"/>
</dbReference>
<dbReference type="InterPro" id="IPR002023">
    <property type="entry name" value="NuoE-like"/>
</dbReference>
<evidence type="ECO:0000256" key="5">
    <source>
        <dbReference type="ARBA" id="ARBA00023004"/>
    </source>
</evidence>
<dbReference type="EMBL" id="JAKUDN010000001">
    <property type="protein sequence ID" value="MCP8351969.1"/>
    <property type="molecule type" value="Genomic_DNA"/>
</dbReference>
<dbReference type="PANTHER" id="PTHR10371:SF3">
    <property type="entry name" value="NADH DEHYDROGENASE [UBIQUINONE] FLAVOPROTEIN 2, MITOCHONDRIAL"/>
    <property type="match status" value="1"/>
</dbReference>
<dbReference type="CDD" id="cd03064">
    <property type="entry name" value="TRX_Fd_NuoE"/>
    <property type="match status" value="1"/>
</dbReference>
<dbReference type="Pfam" id="PF01257">
    <property type="entry name" value="2Fe-2S_thioredx"/>
    <property type="match status" value="1"/>
</dbReference>
<keyword evidence="3" id="KW-0001">2Fe-2S</keyword>
<evidence type="ECO:0000256" key="3">
    <source>
        <dbReference type="ARBA" id="ARBA00022714"/>
    </source>
</evidence>
<comment type="similarity">
    <text evidence="1">Belongs to the complex I 24 kDa subunit family.</text>
</comment>
<keyword evidence="6" id="KW-0411">Iron-sulfur</keyword>
<organism evidence="10 11">
    <name type="scientific">Candidatus Synchoanobacter obligatus</name>
    <dbReference type="NCBI Taxonomy" id="2919597"/>
    <lineage>
        <taxon>Bacteria</taxon>
        <taxon>Pseudomonadati</taxon>
        <taxon>Pseudomonadota</taxon>
        <taxon>Gammaproteobacteria</taxon>
        <taxon>Candidatus Comchoanobacterales</taxon>
        <taxon>Candidatus Comchoanobacteraceae</taxon>
        <taxon>Candidatus Synchoanobacter</taxon>
    </lineage>
</organism>
<evidence type="ECO:0000313" key="10">
    <source>
        <dbReference type="EMBL" id="MCP8351969.1"/>
    </source>
</evidence>
<evidence type="ECO:0000313" key="11">
    <source>
        <dbReference type="Proteomes" id="UP001320768"/>
    </source>
</evidence>
<name>A0ABT1L470_9GAMM</name>
<dbReference type="RefSeq" id="WP_258569075.1">
    <property type="nucleotide sequence ID" value="NZ_JAKUDN010000001.1"/>
</dbReference>